<organism evidence="3 4">
    <name type="scientific">Phyllobacterium myrsinacearum</name>
    <dbReference type="NCBI Taxonomy" id="28101"/>
    <lineage>
        <taxon>Bacteria</taxon>
        <taxon>Pseudomonadati</taxon>
        <taxon>Pseudomonadota</taxon>
        <taxon>Alphaproteobacteria</taxon>
        <taxon>Hyphomicrobiales</taxon>
        <taxon>Phyllobacteriaceae</taxon>
        <taxon>Phyllobacterium</taxon>
    </lineage>
</organism>
<keyword evidence="4" id="KW-1185">Reference proteome</keyword>
<comment type="caution">
    <text evidence="3">The sequence shown here is derived from an EMBL/GenBank/DDBJ whole genome shotgun (WGS) entry which is preliminary data.</text>
</comment>
<evidence type="ECO:0000313" key="3">
    <source>
        <dbReference type="EMBL" id="MBA8879320.1"/>
    </source>
</evidence>
<dbReference type="Pfam" id="PF14317">
    <property type="entry name" value="YcxB"/>
    <property type="match status" value="1"/>
</dbReference>
<evidence type="ECO:0000256" key="1">
    <source>
        <dbReference type="SAM" id="Phobius"/>
    </source>
</evidence>
<reference evidence="3 4" key="1">
    <citation type="submission" date="2020-07" db="EMBL/GenBank/DDBJ databases">
        <title>Genomic Encyclopedia of Type Strains, Phase IV (KMG-V): Genome sequencing to study the core and pangenomes of soil and plant-associated prokaryotes.</title>
        <authorList>
            <person name="Whitman W."/>
        </authorList>
    </citation>
    <scope>NUCLEOTIDE SEQUENCE [LARGE SCALE GENOMIC DNA]</scope>
    <source>
        <strain evidence="3 4">AN3</strain>
    </source>
</reference>
<feature type="transmembrane region" description="Helical" evidence="1">
    <location>
        <begin position="67"/>
        <end position="88"/>
    </location>
</feature>
<dbReference type="EMBL" id="JACGXN010000003">
    <property type="protein sequence ID" value="MBA8879320.1"/>
    <property type="molecule type" value="Genomic_DNA"/>
</dbReference>
<keyword evidence="1" id="KW-0472">Membrane</keyword>
<dbReference type="InterPro" id="IPR025588">
    <property type="entry name" value="YcxB-like_C"/>
</dbReference>
<feature type="domain" description="YcxB-like C-terminal" evidence="2">
    <location>
        <begin position="111"/>
        <end position="169"/>
    </location>
</feature>
<evidence type="ECO:0000313" key="4">
    <source>
        <dbReference type="Proteomes" id="UP000549052"/>
    </source>
</evidence>
<proteinExistence type="predicted"/>
<evidence type="ECO:0000259" key="2">
    <source>
        <dbReference type="Pfam" id="PF14317"/>
    </source>
</evidence>
<accession>A0A839ERU2</accession>
<keyword evidence="1" id="KW-1133">Transmembrane helix</keyword>
<name>A0A839ERU2_9HYPH</name>
<dbReference type="Proteomes" id="UP000549052">
    <property type="component" value="Unassembled WGS sequence"/>
</dbReference>
<dbReference type="AlphaFoldDB" id="A0A839ERU2"/>
<protein>
    <recommendedName>
        <fullName evidence="2">YcxB-like C-terminal domain-containing protein</fullName>
    </recommendedName>
</protein>
<feature type="transmembrane region" description="Helical" evidence="1">
    <location>
        <begin position="37"/>
        <end position="55"/>
    </location>
</feature>
<gene>
    <name evidence="3" type="ORF">FHW16_003038</name>
</gene>
<keyword evidence="1" id="KW-0812">Transmembrane</keyword>
<sequence length="177" mass="20579">MNDNHTANFTLSEQDMIQALRLYARTNLLAPGLLKRFAVLCILTLFLLVALSFWITEWTIDTAPYLTSSIVGLSILPLAFPLLVIWTLGSHNIRRILKHVPAYQVPFEYTWSKEGLGIHLEDEDRFIPWKTFLKWAENAKVIIVFESARKYRAIPKRVLTDQQCEEIKQYLTEVRKS</sequence>